<dbReference type="Pfam" id="PF00359">
    <property type="entry name" value="PTS_EIIA_2"/>
    <property type="match status" value="1"/>
</dbReference>
<dbReference type="RefSeq" id="WP_093882440.1">
    <property type="nucleotide sequence ID" value="NZ_FOBS01000004.1"/>
</dbReference>
<dbReference type="GO" id="GO:0005886">
    <property type="term" value="C:plasma membrane"/>
    <property type="evidence" value="ECO:0007669"/>
    <property type="project" value="TreeGrafter"/>
</dbReference>
<evidence type="ECO:0000313" key="5">
    <source>
        <dbReference type="EMBL" id="SEM10714.1"/>
    </source>
</evidence>
<dbReference type="PANTHER" id="PTHR45569">
    <property type="entry name" value="SENSOR PROTEIN KDPD"/>
    <property type="match status" value="1"/>
</dbReference>
<protein>
    <submittedName>
        <fullName evidence="5">Two-component system, OmpR family, sensor histidine kinase KdpD</fullName>
    </submittedName>
</protein>
<dbReference type="InterPro" id="IPR016152">
    <property type="entry name" value="PTrfase/Anion_transptr"/>
</dbReference>
<proteinExistence type="predicted"/>
<dbReference type="Pfam" id="PF02702">
    <property type="entry name" value="KdpD"/>
    <property type="match status" value="1"/>
</dbReference>
<dbReference type="Gene3D" id="3.40.50.300">
    <property type="entry name" value="P-loop containing nucleotide triphosphate hydrolases"/>
    <property type="match status" value="1"/>
</dbReference>
<evidence type="ECO:0000313" key="6">
    <source>
        <dbReference type="Proteomes" id="UP000198744"/>
    </source>
</evidence>
<dbReference type="InterPro" id="IPR003852">
    <property type="entry name" value="Sig_transdc_His_kinase_KdpD_N"/>
</dbReference>
<dbReference type="Gene3D" id="3.40.930.10">
    <property type="entry name" value="Mannitol-specific EII, Chain A"/>
    <property type="match status" value="1"/>
</dbReference>
<organism evidence="5 6">
    <name type="scientific">Syntrophus gentianae</name>
    <dbReference type="NCBI Taxonomy" id="43775"/>
    <lineage>
        <taxon>Bacteria</taxon>
        <taxon>Pseudomonadati</taxon>
        <taxon>Thermodesulfobacteriota</taxon>
        <taxon>Syntrophia</taxon>
        <taxon>Syntrophales</taxon>
        <taxon>Syntrophaceae</taxon>
        <taxon>Syntrophus</taxon>
    </lineage>
</organism>
<dbReference type="InterPro" id="IPR014729">
    <property type="entry name" value="Rossmann-like_a/b/a_fold"/>
</dbReference>
<dbReference type="SUPFAM" id="SSF52402">
    <property type="entry name" value="Adenine nucleotide alpha hydrolases-like"/>
    <property type="match status" value="1"/>
</dbReference>
<dbReference type="InterPro" id="IPR052023">
    <property type="entry name" value="Histidine_kinase_KdpD"/>
</dbReference>
<gene>
    <name evidence="5" type="ORF">SAMN04489760_10486</name>
</gene>
<keyword evidence="2 5" id="KW-0418">Kinase</keyword>
<accession>A0A1H7VNX2</accession>
<feature type="domain" description="PTS EIIA type-2" evidence="4">
    <location>
        <begin position="422"/>
        <end position="565"/>
    </location>
</feature>
<dbReference type="PANTHER" id="PTHR45569:SF1">
    <property type="entry name" value="SENSOR PROTEIN KDPD"/>
    <property type="match status" value="1"/>
</dbReference>
<evidence type="ECO:0000259" key="4">
    <source>
        <dbReference type="PROSITE" id="PS51094"/>
    </source>
</evidence>
<dbReference type="EMBL" id="FOBS01000004">
    <property type="protein sequence ID" value="SEM10714.1"/>
    <property type="molecule type" value="Genomic_DNA"/>
</dbReference>
<name>A0A1H7VNX2_9BACT</name>
<dbReference type="GO" id="GO:0000155">
    <property type="term" value="F:phosphorelay sensor kinase activity"/>
    <property type="evidence" value="ECO:0007669"/>
    <property type="project" value="InterPro"/>
</dbReference>
<keyword evidence="6" id="KW-1185">Reference proteome</keyword>
<reference evidence="5 6" key="1">
    <citation type="submission" date="2016-10" db="EMBL/GenBank/DDBJ databases">
        <authorList>
            <person name="de Groot N.N."/>
        </authorList>
    </citation>
    <scope>NUCLEOTIDE SEQUENCE [LARGE SCALE GENOMIC DNA]</scope>
    <source>
        <strain evidence="5 6">DSM 8423</strain>
    </source>
</reference>
<dbReference type="Proteomes" id="UP000198744">
    <property type="component" value="Unassembled WGS sequence"/>
</dbReference>
<dbReference type="PROSITE" id="PS51094">
    <property type="entry name" value="PTS_EIIA_TYPE_2"/>
    <property type="match status" value="1"/>
</dbReference>
<evidence type="ECO:0000256" key="3">
    <source>
        <dbReference type="ARBA" id="ARBA00023012"/>
    </source>
</evidence>
<sequence length="579" mass="64717">MNADSDRADAFLRMIRRAERGRLKVYLGYAAGVGKTWQMLQEAHRLRQEGIDVVVGLVETHGRIGTAKLLEGLEILPRFVQPYHGILVEEMDVDAVLRRKPQVVLVDELAHTNVPGSRNAKRYEDVQDLLAAGIHVMTTLNVQHLESLYNIVEKAVGVRVRERLPDSILAEADQIVNVDLTPEDLQERLKEGKIYPLERIPLALNRFFRTANLENLREMTLREMAAQIDLKRHETEPEEEGIVPDQIMVCLSSRGPNSKKLLRYASRLAGRFNRNWYAVYVQTPSEEATVIDAQTQLLLSGTLTLAKELGAMVFTYKGDGIAETILRFAREYQVGHIVIGSPAPLPFWKRLLGEKSIADQLMERSRGVTIVVLDTRPSEFAAAVSPTGMADFEASRKAPEESLGEIPPETRAASAAPLRMTSLLEVSGIRFWEKPVSQEEVLETLVRAACGRYRPTEVAVFLRAVRDREVQGSTFFNEGVAFPHARVAGLDRPLLALGLTRGGISDVVTEKPIDYVFLSLTPLEQPEIQVSVLALGAHALQNRQMVQLLKLARTAEEVHAAVREWEQLSRLKETNPSSP</sequence>
<dbReference type="AlphaFoldDB" id="A0A1H7VNX2"/>
<dbReference type="InterPro" id="IPR002178">
    <property type="entry name" value="PTS_EIIA_type-2_dom"/>
</dbReference>
<evidence type="ECO:0000256" key="2">
    <source>
        <dbReference type="ARBA" id="ARBA00022777"/>
    </source>
</evidence>
<dbReference type="OrthoDB" id="9806130at2"/>
<keyword evidence="3" id="KW-0902">Two-component regulatory system</keyword>
<dbReference type="FunFam" id="3.40.50.300:FF:000483">
    <property type="entry name" value="Sensor histidine kinase KdpD"/>
    <property type="match status" value="1"/>
</dbReference>
<dbReference type="SUPFAM" id="SSF55804">
    <property type="entry name" value="Phoshotransferase/anion transport protein"/>
    <property type="match status" value="1"/>
</dbReference>
<keyword evidence="1" id="KW-0808">Transferase</keyword>
<dbReference type="STRING" id="43775.SAMN04489760_10486"/>
<dbReference type="Gene3D" id="3.40.50.620">
    <property type="entry name" value="HUPs"/>
    <property type="match status" value="1"/>
</dbReference>
<evidence type="ECO:0000256" key="1">
    <source>
        <dbReference type="ARBA" id="ARBA00022679"/>
    </source>
</evidence>
<dbReference type="GO" id="GO:0005737">
    <property type="term" value="C:cytoplasm"/>
    <property type="evidence" value="ECO:0007669"/>
    <property type="project" value="UniProtKB-ARBA"/>
</dbReference>
<dbReference type="InterPro" id="IPR027417">
    <property type="entry name" value="P-loop_NTPase"/>
</dbReference>